<gene>
    <name evidence="2" type="ORF">SAMN02745124_02693</name>
</gene>
<dbReference type="AlphaFoldDB" id="A0A1M5X238"/>
<dbReference type="EMBL" id="FQXS01000016">
    <property type="protein sequence ID" value="SHH93831.1"/>
    <property type="molecule type" value="Genomic_DNA"/>
</dbReference>
<dbReference type="Pfam" id="PF03729">
    <property type="entry name" value="DUF308"/>
    <property type="match status" value="1"/>
</dbReference>
<keyword evidence="3" id="KW-1185">Reference proteome</keyword>
<sequence>MLKLYGTYWWAFVARGILAVLFGIAALLLPGITLHVLALLFAAFLIVDGIFSLATSVWGKSLDQRWWLLLLEGLMGIGIGAVALAWPGLTVLAIILFIGFWALFTGMLELTAAFSLRGETAAQWLLGLSGIISILFSLILFSSPEAGVVVMAWLIGLYAILFGMVLIVLGFRLRRHNLIFSVNL</sequence>
<dbReference type="InterPro" id="IPR005325">
    <property type="entry name" value="DUF308_memb"/>
</dbReference>
<feature type="transmembrane region" description="Helical" evidence="1">
    <location>
        <begin position="34"/>
        <end position="54"/>
    </location>
</feature>
<dbReference type="PANTHER" id="PTHR34989:SF1">
    <property type="entry name" value="PROTEIN HDED"/>
    <property type="match status" value="1"/>
</dbReference>
<evidence type="ECO:0000256" key="1">
    <source>
        <dbReference type="SAM" id="Phobius"/>
    </source>
</evidence>
<dbReference type="InterPro" id="IPR052712">
    <property type="entry name" value="Acid_resist_chaperone_HdeD"/>
</dbReference>
<organism evidence="2 3">
    <name type="scientific">Desulfofustis glycolicus DSM 9705</name>
    <dbReference type="NCBI Taxonomy" id="1121409"/>
    <lineage>
        <taxon>Bacteria</taxon>
        <taxon>Pseudomonadati</taxon>
        <taxon>Thermodesulfobacteriota</taxon>
        <taxon>Desulfobulbia</taxon>
        <taxon>Desulfobulbales</taxon>
        <taxon>Desulfocapsaceae</taxon>
        <taxon>Desulfofustis</taxon>
    </lineage>
</organism>
<keyword evidence="1" id="KW-0472">Membrane</keyword>
<dbReference type="GO" id="GO:0005886">
    <property type="term" value="C:plasma membrane"/>
    <property type="evidence" value="ECO:0007669"/>
    <property type="project" value="TreeGrafter"/>
</dbReference>
<evidence type="ECO:0000313" key="2">
    <source>
        <dbReference type="EMBL" id="SHH93831.1"/>
    </source>
</evidence>
<feature type="transmembrane region" description="Helical" evidence="1">
    <location>
        <begin position="66"/>
        <end position="86"/>
    </location>
</feature>
<dbReference type="STRING" id="1121409.SAMN02745124_02693"/>
<feature type="transmembrane region" description="Helical" evidence="1">
    <location>
        <begin position="92"/>
        <end position="112"/>
    </location>
</feature>
<dbReference type="PANTHER" id="PTHR34989">
    <property type="entry name" value="PROTEIN HDED"/>
    <property type="match status" value="1"/>
</dbReference>
<keyword evidence="1" id="KW-0812">Transmembrane</keyword>
<keyword evidence="1" id="KW-1133">Transmembrane helix</keyword>
<reference evidence="2 3" key="1">
    <citation type="submission" date="2016-11" db="EMBL/GenBank/DDBJ databases">
        <authorList>
            <person name="Jaros S."/>
            <person name="Januszkiewicz K."/>
            <person name="Wedrychowicz H."/>
        </authorList>
    </citation>
    <scope>NUCLEOTIDE SEQUENCE [LARGE SCALE GENOMIC DNA]</scope>
    <source>
        <strain evidence="2 3">DSM 9705</strain>
    </source>
</reference>
<feature type="transmembrane region" description="Helical" evidence="1">
    <location>
        <begin position="7"/>
        <end position="28"/>
    </location>
</feature>
<feature type="transmembrane region" description="Helical" evidence="1">
    <location>
        <begin position="148"/>
        <end position="171"/>
    </location>
</feature>
<dbReference type="Proteomes" id="UP000184139">
    <property type="component" value="Unassembled WGS sequence"/>
</dbReference>
<evidence type="ECO:0000313" key="3">
    <source>
        <dbReference type="Proteomes" id="UP000184139"/>
    </source>
</evidence>
<accession>A0A1M5X238</accession>
<protein>
    <submittedName>
        <fullName evidence="2">Uncharacterized membrane protein HdeD, DUF308 family</fullName>
    </submittedName>
</protein>
<proteinExistence type="predicted"/>
<name>A0A1M5X238_9BACT</name>
<dbReference type="RefSeq" id="WP_073376840.1">
    <property type="nucleotide sequence ID" value="NZ_FQXS01000016.1"/>
</dbReference>
<feature type="transmembrane region" description="Helical" evidence="1">
    <location>
        <begin position="124"/>
        <end position="142"/>
    </location>
</feature>
<dbReference type="OrthoDB" id="5511623at2"/>